<dbReference type="Proteomes" id="UP000245051">
    <property type="component" value="Chromosome"/>
</dbReference>
<keyword evidence="1" id="KW-1133">Transmembrane helix</keyword>
<name>A0A2S1Z6J5_9ACTN</name>
<organism evidence="3 5">
    <name type="scientific">Streptomyces spongiicola</name>
    <dbReference type="NCBI Taxonomy" id="1690221"/>
    <lineage>
        <taxon>Bacteria</taxon>
        <taxon>Bacillati</taxon>
        <taxon>Actinomycetota</taxon>
        <taxon>Actinomycetes</taxon>
        <taxon>Kitasatosporales</taxon>
        <taxon>Streptomycetaceae</taxon>
        <taxon>Streptomyces</taxon>
    </lineage>
</organism>
<evidence type="ECO:0000313" key="3">
    <source>
        <dbReference type="EMBL" id="GBP99069.1"/>
    </source>
</evidence>
<gene>
    <name evidence="2" type="ORF">DDQ41_27175</name>
    <name evidence="3" type="ORF">SSP531S_04640</name>
</gene>
<accession>A0A2S1Z6J5</accession>
<evidence type="ECO:0000313" key="4">
    <source>
        <dbReference type="Proteomes" id="UP000245051"/>
    </source>
</evidence>
<reference evidence="3 5" key="2">
    <citation type="submission" date="2018-07" db="EMBL/GenBank/DDBJ databases">
        <title>Whole Genome Shotgun Sequence of Streptomyces spongiicola strain 531S.</title>
        <authorList>
            <person name="Dohra H."/>
            <person name="Kodani S."/>
        </authorList>
    </citation>
    <scope>NUCLEOTIDE SEQUENCE [LARGE SCALE GENOMIC DNA]</scope>
    <source>
        <strain evidence="3 5">531S</strain>
    </source>
</reference>
<evidence type="ECO:0000313" key="5">
    <source>
        <dbReference type="Proteomes" id="UP000265354"/>
    </source>
</evidence>
<feature type="transmembrane region" description="Helical" evidence="1">
    <location>
        <begin position="63"/>
        <end position="82"/>
    </location>
</feature>
<feature type="transmembrane region" description="Helical" evidence="1">
    <location>
        <begin position="36"/>
        <end position="57"/>
    </location>
</feature>
<dbReference type="Proteomes" id="UP000265354">
    <property type="component" value="Unassembled WGS sequence"/>
</dbReference>
<keyword evidence="1" id="KW-0812">Transmembrane</keyword>
<feature type="transmembrane region" description="Helical" evidence="1">
    <location>
        <begin position="6"/>
        <end position="24"/>
    </location>
</feature>
<dbReference type="EMBL" id="CP029254">
    <property type="protein sequence ID" value="AWK11994.1"/>
    <property type="molecule type" value="Genomic_DNA"/>
</dbReference>
<proteinExistence type="predicted"/>
<dbReference type="RefSeq" id="WP_109296829.1">
    <property type="nucleotide sequence ID" value="NZ_BGZL01000001.1"/>
</dbReference>
<dbReference type="EMBL" id="BGZL01000001">
    <property type="protein sequence ID" value="GBP99069.1"/>
    <property type="molecule type" value="Genomic_DNA"/>
</dbReference>
<evidence type="ECO:0000256" key="1">
    <source>
        <dbReference type="SAM" id="Phobius"/>
    </source>
</evidence>
<dbReference type="KEGG" id="sspo:DDQ41_27175"/>
<sequence length="89" mass="8790">MDGTASLLTVAIVAAALVVRAALAELRDPGSTRARWAFASGTRAVTAGAVTAVVLGFVGWQHAGPGAVAWAVLAGALVAVVADRNPPEG</sequence>
<dbReference type="AlphaFoldDB" id="A0A2S1Z6J5"/>
<reference evidence="2 4" key="1">
    <citation type="submission" date="2018-05" db="EMBL/GenBank/DDBJ databases">
        <title>Complete genome sequence of the Type Strain of Streptomyces spongiicola HNM0071, the producer of staurosporine.</title>
        <authorList>
            <person name="Zhou S."/>
            <person name="Huang X."/>
        </authorList>
    </citation>
    <scope>NUCLEOTIDE SEQUENCE [LARGE SCALE GENOMIC DNA]</scope>
    <source>
        <strain evidence="2 4">HNM0071</strain>
    </source>
</reference>
<protein>
    <recommendedName>
        <fullName evidence="6">DUF3325 domain-containing protein</fullName>
    </recommendedName>
</protein>
<keyword evidence="4" id="KW-1185">Reference proteome</keyword>
<evidence type="ECO:0000313" key="2">
    <source>
        <dbReference type="EMBL" id="AWK11994.1"/>
    </source>
</evidence>
<evidence type="ECO:0008006" key="6">
    <source>
        <dbReference type="Google" id="ProtNLM"/>
    </source>
</evidence>
<keyword evidence="1" id="KW-0472">Membrane</keyword>